<dbReference type="PIRSF" id="PIRSF029218">
    <property type="entry name" value="ParE"/>
    <property type="match status" value="1"/>
</dbReference>
<evidence type="ECO:0000313" key="4">
    <source>
        <dbReference type="Proteomes" id="UP000219068"/>
    </source>
</evidence>
<comment type="similarity">
    <text evidence="2">Belongs to the RelE toxin family.</text>
</comment>
<sequence length="98" mass="11177">MAGNPGYRLSQKAEADLEEIWLYTMQRWSAAQADKYIRDFLIVFDDLAGGARSGQQCDIRDGYLKIAMSAHVIYYRQAGGTIEVVRILHGRMDVNRHL</sequence>
<dbReference type="AlphaFoldDB" id="A0A285RMF7"/>
<dbReference type="EMBL" id="OBMM01000001">
    <property type="protein sequence ID" value="SOB95044.1"/>
    <property type="molecule type" value="Genomic_DNA"/>
</dbReference>
<evidence type="ECO:0000256" key="2">
    <source>
        <dbReference type="PIRNR" id="PIRNR029218"/>
    </source>
</evidence>
<dbReference type="InterPro" id="IPR007712">
    <property type="entry name" value="RelE/ParE_toxin"/>
</dbReference>
<proteinExistence type="inferred from homology"/>
<keyword evidence="1" id="KW-1277">Toxin-antitoxin system</keyword>
<dbReference type="Proteomes" id="UP000219068">
    <property type="component" value="Unassembled WGS sequence"/>
</dbReference>
<evidence type="ECO:0000313" key="3">
    <source>
        <dbReference type="EMBL" id="SOB95044.1"/>
    </source>
</evidence>
<evidence type="ECO:0000256" key="1">
    <source>
        <dbReference type="ARBA" id="ARBA00022649"/>
    </source>
</evidence>
<protein>
    <recommendedName>
        <fullName evidence="2">Toxin</fullName>
    </recommendedName>
</protein>
<dbReference type="Pfam" id="PF05016">
    <property type="entry name" value="ParE_toxin"/>
    <property type="match status" value="1"/>
</dbReference>
<accession>A0A285RMF7</accession>
<gene>
    <name evidence="3" type="ORF">SAMN05428964_1011350</name>
</gene>
<reference evidence="3 4" key="1">
    <citation type="submission" date="2017-08" db="EMBL/GenBank/DDBJ databases">
        <authorList>
            <person name="de Groot N.N."/>
        </authorList>
    </citation>
    <scope>NUCLEOTIDE SEQUENCE [LARGE SCALE GENOMIC DNA]</scope>
    <source>
        <strain evidence="3 4">USBA 78</strain>
    </source>
</reference>
<dbReference type="InterPro" id="IPR028344">
    <property type="entry name" value="ParE1/4"/>
</dbReference>
<dbReference type="RefSeq" id="WP_037991887.1">
    <property type="nucleotide sequence ID" value="NZ_JBLWXJ010000018.1"/>
</dbReference>
<dbReference type="Gene3D" id="3.30.2310.20">
    <property type="entry name" value="RelE-like"/>
    <property type="match status" value="1"/>
</dbReference>
<dbReference type="InterPro" id="IPR035093">
    <property type="entry name" value="RelE/ParE_toxin_dom_sf"/>
</dbReference>
<name>A0A285RMF7_9PROT</name>
<organism evidence="3 4">
    <name type="scientific">Thalassospira xiamenensis</name>
    <dbReference type="NCBI Taxonomy" id="220697"/>
    <lineage>
        <taxon>Bacteria</taxon>
        <taxon>Pseudomonadati</taxon>
        <taxon>Pseudomonadota</taxon>
        <taxon>Alphaproteobacteria</taxon>
        <taxon>Rhodospirillales</taxon>
        <taxon>Thalassospiraceae</taxon>
        <taxon>Thalassospira</taxon>
    </lineage>
</organism>